<reference evidence="1 2" key="1">
    <citation type="journal article" date="2023" name="PLoS ONE">
        <title>Complete genome assembly of Hawai'i environmental nontuberculous mycobacteria reveals unexpected co-isolation with methylobacteria.</title>
        <authorList>
            <person name="Hendrix J."/>
            <person name="Epperson L.E."/>
            <person name="Tong E.I."/>
            <person name="Chan Y.L."/>
            <person name="Hasan N.A."/>
            <person name="Dawrs S.N."/>
            <person name="Norton G.J."/>
            <person name="Virdi R."/>
            <person name="Crooks J.L."/>
            <person name="Chan E.D."/>
            <person name="Honda J.R."/>
            <person name="Strong M."/>
        </authorList>
    </citation>
    <scope>NUCLEOTIDE SEQUENCE [LARGE SCALE GENOMIC DNA]</scope>
    <source>
        <strain evidence="1 2">NJH_HI04-1</strain>
    </source>
</reference>
<evidence type="ECO:0008006" key="3">
    <source>
        <dbReference type="Google" id="ProtNLM"/>
    </source>
</evidence>
<name>A0ABV0A535_9HYPH</name>
<dbReference type="RefSeq" id="WP_346013587.1">
    <property type="nucleotide sequence ID" value="NZ_JAQYXP010000005.1"/>
</dbReference>
<evidence type="ECO:0000313" key="1">
    <source>
        <dbReference type="EMBL" id="MEN3238286.1"/>
    </source>
</evidence>
<keyword evidence="2" id="KW-1185">Reference proteome</keyword>
<dbReference type="EMBL" id="JAQYXP010000005">
    <property type="protein sequence ID" value="MEN3238286.1"/>
    <property type="molecule type" value="Genomic_DNA"/>
</dbReference>
<gene>
    <name evidence="1" type="ORF">PUR29_33095</name>
</gene>
<dbReference type="Gene3D" id="4.10.410.40">
    <property type="match status" value="1"/>
</dbReference>
<protein>
    <recommendedName>
        <fullName evidence="3">Phage tail protein</fullName>
    </recommendedName>
</protein>
<dbReference type="Proteomes" id="UP001407347">
    <property type="component" value="Unassembled WGS sequence"/>
</dbReference>
<evidence type="ECO:0000313" key="2">
    <source>
        <dbReference type="Proteomes" id="UP001407347"/>
    </source>
</evidence>
<comment type="caution">
    <text evidence="1">The sequence shown here is derived from an EMBL/GenBank/DDBJ whole genome shotgun (WGS) entry which is preliminary data.</text>
</comment>
<organism evidence="1 2">
    <name type="scientific">Methylobacterium ajmalii</name>
    <dbReference type="NCBI Taxonomy" id="2738439"/>
    <lineage>
        <taxon>Bacteria</taxon>
        <taxon>Pseudomonadati</taxon>
        <taxon>Pseudomonadota</taxon>
        <taxon>Alphaproteobacteria</taxon>
        <taxon>Hyphomicrobiales</taxon>
        <taxon>Methylobacteriaceae</taxon>
        <taxon>Methylobacterium</taxon>
    </lineage>
</organism>
<accession>A0ABV0A535</accession>
<proteinExistence type="predicted"/>
<sequence>MPDKVHIAAGTIVTYKAKGASTTAVTLNEVETLGNISQRRNEVTATPLASDTVRYIGGLKDGQTMDITCFFLGDDTSQTGLKALYDSNSTVEITVQPLPGTGSQFRFDYTLLGHDIMHGTGNDPAKRMFTGRIASDVITEANART</sequence>